<dbReference type="InterPro" id="IPR024743">
    <property type="entry name" value="Dynein_HC_stalk"/>
</dbReference>
<dbReference type="Proteomes" id="UP000069940">
    <property type="component" value="Unassembled WGS sequence"/>
</dbReference>
<evidence type="ECO:0000256" key="2">
    <source>
        <dbReference type="SAM" id="Coils"/>
    </source>
</evidence>
<dbReference type="InterPro" id="IPR042219">
    <property type="entry name" value="AAA_lid_11_sf"/>
</dbReference>
<dbReference type="Gene3D" id="3.40.50.300">
    <property type="entry name" value="P-loop containing nucleotide triphosphate hydrolases"/>
    <property type="match status" value="3"/>
</dbReference>
<evidence type="ECO:0000259" key="6">
    <source>
        <dbReference type="Pfam" id="PF12781"/>
    </source>
</evidence>
<dbReference type="InterPro" id="IPR027417">
    <property type="entry name" value="P-loop_NTPase"/>
</dbReference>
<dbReference type="Gene3D" id="1.20.1270.280">
    <property type="match status" value="1"/>
</dbReference>
<evidence type="ECO:0000256" key="1">
    <source>
        <dbReference type="ARBA" id="ARBA00008887"/>
    </source>
</evidence>
<evidence type="ECO:0000313" key="9">
    <source>
        <dbReference type="EnsemblMetazoa" id="AALFPA23_003172.P3379"/>
    </source>
</evidence>
<dbReference type="InterPro" id="IPR004273">
    <property type="entry name" value="Dynein_heavy_D6_P-loop"/>
</dbReference>
<evidence type="ECO:0008006" key="11">
    <source>
        <dbReference type="Google" id="ProtNLM"/>
    </source>
</evidence>
<dbReference type="InterPro" id="IPR035706">
    <property type="entry name" value="AAA_9"/>
</dbReference>
<organism evidence="9 10">
    <name type="scientific">Aedes albopictus</name>
    <name type="common">Asian tiger mosquito</name>
    <name type="synonym">Stegomyia albopicta</name>
    <dbReference type="NCBI Taxonomy" id="7160"/>
    <lineage>
        <taxon>Eukaryota</taxon>
        <taxon>Metazoa</taxon>
        <taxon>Ecdysozoa</taxon>
        <taxon>Arthropoda</taxon>
        <taxon>Hexapoda</taxon>
        <taxon>Insecta</taxon>
        <taxon>Pterygota</taxon>
        <taxon>Neoptera</taxon>
        <taxon>Endopterygota</taxon>
        <taxon>Diptera</taxon>
        <taxon>Nematocera</taxon>
        <taxon>Culicoidea</taxon>
        <taxon>Culicidae</taxon>
        <taxon>Culicinae</taxon>
        <taxon>Aedini</taxon>
        <taxon>Aedes</taxon>
        <taxon>Stegomyia</taxon>
    </lineage>
</organism>
<dbReference type="InterPro" id="IPR041658">
    <property type="entry name" value="AAA_lid_11"/>
</dbReference>
<protein>
    <recommendedName>
        <fullName evidence="11">Dynein heavy chain coiled coil stalk domain-containing protein</fullName>
    </recommendedName>
</protein>
<dbReference type="InterPro" id="IPR026983">
    <property type="entry name" value="DHC"/>
</dbReference>
<dbReference type="Gene3D" id="1.10.8.1220">
    <property type="match status" value="1"/>
</dbReference>
<dbReference type="EnsemblMetazoa" id="AALFPA23_003172.R3379">
    <property type="protein sequence ID" value="AALFPA23_003172.P3379"/>
    <property type="gene ID" value="AALFPA23_003172"/>
</dbReference>
<dbReference type="Pfam" id="PF03028">
    <property type="entry name" value="Dynein_heavy"/>
    <property type="match status" value="1"/>
</dbReference>
<dbReference type="GeneID" id="109411748"/>
<reference evidence="10" key="1">
    <citation type="journal article" date="2015" name="Proc. Natl. Acad. Sci. U.S.A.">
        <title>Genome sequence of the Asian Tiger mosquito, Aedes albopictus, reveals insights into its biology, genetics, and evolution.</title>
        <authorList>
            <person name="Chen X.G."/>
            <person name="Jiang X."/>
            <person name="Gu J."/>
            <person name="Xu M."/>
            <person name="Wu Y."/>
            <person name="Deng Y."/>
            <person name="Zhang C."/>
            <person name="Bonizzoni M."/>
            <person name="Dermauw W."/>
            <person name="Vontas J."/>
            <person name="Armbruster P."/>
            <person name="Huang X."/>
            <person name="Yang Y."/>
            <person name="Zhang H."/>
            <person name="He W."/>
            <person name="Peng H."/>
            <person name="Liu Y."/>
            <person name="Wu K."/>
            <person name="Chen J."/>
            <person name="Lirakis M."/>
            <person name="Topalis P."/>
            <person name="Van Leeuwen T."/>
            <person name="Hall A.B."/>
            <person name="Jiang X."/>
            <person name="Thorpe C."/>
            <person name="Mueller R.L."/>
            <person name="Sun C."/>
            <person name="Waterhouse R.M."/>
            <person name="Yan G."/>
            <person name="Tu Z.J."/>
            <person name="Fang X."/>
            <person name="James A.A."/>
        </authorList>
    </citation>
    <scope>NUCLEOTIDE SEQUENCE [LARGE SCALE GENOMIC DNA]</scope>
    <source>
        <strain evidence="10">Foshan</strain>
    </source>
</reference>
<feature type="domain" description="Dynein heavy chain AAA lid" evidence="7">
    <location>
        <begin position="1256"/>
        <end position="1421"/>
    </location>
</feature>
<dbReference type="Pfam" id="PF18199">
    <property type="entry name" value="Dynein_C"/>
    <property type="match status" value="1"/>
</dbReference>
<dbReference type="SUPFAM" id="SSF52540">
    <property type="entry name" value="P-loop containing nucleoside triphosphate hydrolases"/>
    <property type="match status" value="1"/>
</dbReference>
<reference evidence="9" key="2">
    <citation type="submission" date="2025-05" db="UniProtKB">
        <authorList>
            <consortium name="EnsemblMetazoa"/>
        </authorList>
    </citation>
    <scope>IDENTIFICATION</scope>
    <source>
        <strain evidence="9">Foshan</strain>
    </source>
</reference>
<feature type="coiled-coil region" evidence="2">
    <location>
        <begin position="499"/>
        <end position="585"/>
    </location>
</feature>
<evidence type="ECO:0000259" key="3">
    <source>
        <dbReference type="Pfam" id="PF03028"/>
    </source>
</evidence>
<evidence type="ECO:0000259" key="5">
    <source>
        <dbReference type="Pfam" id="PF12780"/>
    </source>
</evidence>
<comment type="similarity">
    <text evidence="1">Belongs to the dynein heavy chain family.</text>
</comment>
<dbReference type="InterPro" id="IPR024317">
    <property type="entry name" value="Dynein_heavy_chain_D4_dom"/>
</dbReference>
<dbReference type="Gene3D" id="1.20.920.20">
    <property type="match status" value="1"/>
</dbReference>
<dbReference type="Pfam" id="PF12780">
    <property type="entry name" value="AAA_8"/>
    <property type="match status" value="1"/>
</dbReference>
<feature type="domain" description="Dynein heavy chain ATP-binding dynein motor region" evidence="6">
    <location>
        <begin position="646"/>
        <end position="857"/>
    </location>
</feature>
<feature type="domain" description="Dynein heavy chain AAA module D4" evidence="5">
    <location>
        <begin position="11"/>
        <end position="273"/>
    </location>
</feature>
<dbReference type="PANTHER" id="PTHR45703:SF36">
    <property type="entry name" value="DYNEIN HEAVY CHAIN, CYTOPLASMIC"/>
    <property type="match status" value="1"/>
</dbReference>
<accession>A0ABM1XV56</accession>
<dbReference type="PANTHER" id="PTHR45703">
    <property type="entry name" value="DYNEIN HEAVY CHAIN"/>
    <property type="match status" value="1"/>
</dbReference>
<feature type="domain" description="Dynein heavy chain region D6 P-loop" evidence="3">
    <location>
        <begin position="1104"/>
        <end position="1219"/>
    </location>
</feature>
<dbReference type="Gene3D" id="3.10.490.20">
    <property type="match status" value="1"/>
</dbReference>
<dbReference type="Pfam" id="PF12777">
    <property type="entry name" value="MT"/>
    <property type="match status" value="1"/>
</dbReference>
<dbReference type="Gene3D" id="6.10.140.1060">
    <property type="match status" value="1"/>
</dbReference>
<dbReference type="RefSeq" id="XP_029720201.2">
    <property type="nucleotide sequence ID" value="XM_029864341.2"/>
</dbReference>
<keyword evidence="2" id="KW-0175">Coiled coil</keyword>
<feature type="domain" description="Dynein heavy chain C-terminal" evidence="8">
    <location>
        <begin position="1454"/>
        <end position="1730"/>
    </location>
</feature>
<feature type="domain" description="Dynein heavy chain coiled coil stalk" evidence="4">
    <location>
        <begin position="288"/>
        <end position="612"/>
    </location>
</feature>
<feature type="coiled-coil region" evidence="2">
    <location>
        <begin position="296"/>
        <end position="337"/>
    </location>
</feature>
<proteinExistence type="inferred from homology"/>
<name>A0ABM1XV56_AEDAL</name>
<evidence type="ECO:0000313" key="10">
    <source>
        <dbReference type="Proteomes" id="UP000069940"/>
    </source>
</evidence>
<evidence type="ECO:0000259" key="4">
    <source>
        <dbReference type="Pfam" id="PF12777"/>
    </source>
</evidence>
<evidence type="ECO:0000259" key="8">
    <source>
        <dbReference type="Pfam" id="PF18199"/>
    </source>
</evidence>
<keyword evidence="10" id="KW-1185">Reference proteome</keyword>
<sequence length="1732" mass="200560">MEASVEPNENFIIHYDAVEHVSKVLRILKTKAHITLVGNVGSGRETICRIAAHVTRNTSLKIMDLPSSAEEENVDTSMTNLFECCKHGRTLCVVRIDHFKEINTNLLDMINSIIVNGTIEGYYPCSKNSNNMVSECTWLQIRNNLHFALLVPADRYQYWAIQQTYPSMMSKITKNCIHTLTEKSLHEISESYVKKKITFDVPIIQESTNESSKPKQTRKRESLVQSTEERLQIAVHEAVTRVHSVVSQELKSLNSNIHVLDSWYFELLFTFNRIFHIKRDSIAKIFKKFSNGIFRIKEATENVAELKVDLEKQQEQIEIYQLELNEFIENIQTQTANADLQNQEVAEKREKIGAEEIICKELAAIAETDLNKAMPALNSAIAALDSLNKKDMNEIKSYARPPVKVELVLNAVMILLGKEPSWTEAKRQLGEQKFLDTLKNYDKNNIPESTLKTIGGFVRNPELEPNKVGLVSKAAKSLMLWVRAIENYGKVYKYVGPKIRRMEDATNSLREKQQSLREAEQRLIELAEQLAKLREEYDIKMECKYALEEKAKAMRIKLKRSETLIDGLSEENTRWKNTADELKTQHSHLIGDSIIVAAALVYFGSIPFAKRYSLKNQWAIDLEALEISFTENCGTFSYFYSVDTLRKWHSSGLPNDDLTVENATILLNSSFRSPLVVDPQGEIRRWLIQEDPKLISYNLDEDVVQSHIETFAYNNQHILAVNLRVPNINHFIQLQNYHMKHHNEKSDTTLKNSTLVAVTAEDVPYRDKLKKNANMINFILDKSGLEVKLLVTLIKHENPSLEERKDGLEQSIISSNETLRELEENILRILNHSLLPLIDNDELYDTLQISKQTASTVTDVLKHAELTKNDIEASREIYRSCAARASLLFFILEDLKYINVAYRFKLDWYISLFEKSLEKSGKDQNIEDRKKKIINYHTFNLFRYTCAALSLPDQTIYAFHLCVCILLEAEVVSPREFSFFLNGAGKIDRHEQIENPSSDWINPLQWDNITELDKLPGFRGIVQSFEEINESWKTWCLAEFPEQETLPESWDRNLTLFQKYTLVRSIRLDRIVPCMKSFVATNLGKRFVENNSGSLQDFLEMSTPATPIIIVSDDEGNPLDELDNLIKSYKDKSNRIVQHVDMETESFASTVKHLKNCVKSQNWLYIDQCWHSKQFVAKFDYIQQYLSIIDPKSDFRLWIVMQNKRAQLPVHMLQNCLKYMCNYPTGIKHNMKRIFEQIGEESFKKIDKSKYHLNHKKLIFALAFFHALLIERNKYFDLGWNMQYNFTAMDYKLSERLLAYSFDKLMDSKHKNKSQSSSVVDCRSSSNEGGDGLQWPFIRNIVLQVGYGTQFTDTWDQRIFETHCKNIFHKESIESSQCALIPHEDPYQIPRNGNFTSYLNFIKTQLPQEDGTKVLGQHENANIKYLESRSAYALKMLCLVQLHGEVAVYDQQHEVTNLDKAKKIMLELLAMLPVRLDYDNATRIVEVNKTHVNTCLLYETNEYNAVLDQIRRNLEITLKMLSGEISITSELLNLLQDLQNNRIPSAWRSQSYLSYSTNKHLSDWILELKRRVNHLRKWTETGQLSADFTLGLLLNPKLFIQSVMRMHADLYKIPLVDLTWEVSALQAMKPVIRVPIQDGFIGRGFYLYNGGWDIQDQCLAEPKLLKLINRMPPILFKPIRRKDRKAKSGYQCPCYYNSRKDAGSFIMEIELNPGSNVMDTWIKMNTCMLLNE</sequence>
<dbReference type="Gene3D" id="1.10.8.720">
    <property type="entry name" value="Region D6 of dynein motor"/>
    <property type="match status" value="1"/>
</dbReference>
<dbReference type="InterPro" id="IPR043160">
    <property type="entry name" value="Dynein_C_barrel"/>
</dbReference>
<evidence type="ECO:0000259" key="7">
    <source>
        <dbReference type="Pfam" id="PF18198"/>
    </source>
</evidence>
<dbReference type="InterPro" id="IPR041228">
    <property type="entry name" value="Dynein_C"/>
</dbReference>
<dbReference type="Pfam" id="PF12781">
    <property type="entry name" value="AAA_9"/>
    <property type="match status" value="1"/>
</dbReference>
<dbReference type="Pfam" id="PF18198">
    <property type="entry name" value="AAA_lid_11"/>
    <property type="match status" value="1"/>
</dbReference>